<keyword evidence="2" id="KW-1185">Reference proteome</keyword>
<gene>
    <name evidence="1" type="ORF">VNO77_44248</name>
</gene>
<dbReference type="AlphaFoldDB" id="A0AAN9PQ70"/>
<protein>
    <submittedName>
        <fullName evidence="1">Uncharacterized protein</fullName>
    </submittedName>
</protein>
<accession>A0AAN9PQ70</accession>
<proteinExistence type="predicted"/>
<evidence type="ECO:0000313" key="2">
    <source>
        <dbReference type="Proteomes" id="UP001367508"/>
    </source>
</evidence>
<organism evidence="1 2">
    <name type="scientific">Canavalia gladiata</name>
    <name type="common">Sword bean</name>
    <name type="synonym">Dolichos gladiatus</name>
    <dbReference type="NCBI Taxonomy" id="3824"/>
    <lineage>
        <taxon>Eukaryota</taxon>
        <taxon>Viridiplantae</taxon>
        <taxon>Streptophyta</taxon>
        <taxon>Embryophyta</taxon>
        <taxon>Tracheophyta</taxon>
        <taxon>Spermatophyta</taxon>
        <taxon>Magnoliopsida</taxon>
        <taxon>eudicotyledons</taxon>
        <taxon>Gunneridae</taxon>
        <taxon>Pentapetalae</taxon>
        <taxon>rosids</taxon>
        <taxon>fabids</taxon>
        <taxon>Fabales</taxon>
        <taxon>Fabaceae</taxon>
        <taxon>Papilionoideae</taxon>
        <taxon>50 kb inversion clade</taxon>
        <taxon>NPAAA clade</taxon>
        <taxon>indigoferoid/millettioid clade</taxon>
        <taxon>Phaseoleae</taxon>
        <taxon>Canavalia</taxon>
    </lineage>
</organism>
<name>A0AAN9PQ70_CANGL</name>
<sequence length="111" mass="11998">MPSTWLPSHPFGQARDPAVVLTTRYGASHHPKRNQLVMNYGGKTSFKGVNLRIGALPGLPEHVVLPSTQRMLPRGPVRHGGTEYWGLTPPSCVPRHLSSPPACPAMTLALS</sequence>
<dbReference type="EMBL" id="JAYMYQ010000011">
    <property type="protein sequence ID" value="KAK7306319.1"/>
    <property type="molecule type" value="Genomic_DNA"/>
</dbReference>
<comment type="caution">
    <text evidence="1">The sequence shown here is derived from an EMBL/GenBank/DDBJ whole genome shotgun (WGS) entry which is preliminary data.</text>
</comment>
<evidence type="ECO:0000313" key="1">
    <source>
        <dbReference type="EMBL" id="KAK7306319.1"/>
    </source>
</evidence>
<reference evidence="1 2" key="1">
    <citation type="submission" date="2024-01" db="EMBL/GenBank/DDBJ databases">
        <title>The genomes of 5 underutilized Papilionoideae crops provide insights into root nodulation and disease resistanc.</title>
        <authorList>
            <person name="Jiang F."/>
        </authorList>
    </citation>
    <scope>NUCLEOTIDE SEQUENCE [LARGE SCALE GENOMIC DNA]</scope>
    <source>
        <strain evidence="1">LVBAO_FW01</strain>
        <tissue evidence="1">Leaves</tissue>
    </source>
</reference>
<dbReference type="Proteomes" id="UP001367508">
    <property type="component" value="Unassembled WGS sequence"/>
</dbReference>